<organism evidence="2 3">
    <name type="scientific">Thermatribacter velox</name>
    <dbReference type="NCBI Taxonomy" id="3039681"/>
    <lineage>
        <taxon>Bacteria</taxon>
        <taxon>Pseudomonadati</taxon>
        <taxon>Atribacterota</taxon>
        <taxon>Atribacteria</taxon>
        <taxon>Atribacterales</taxon>
        <taxon>Thermatribacteraceae</taxon>
        <taxon>Thermatribacter</taxon>
    </lineage>
</organism>
<sequence>MPQDVKVWEIQDGNTLREIKKSKLEMEERIEDWLEKDISVISTDLLVIGRQVETDFGGVVDLLCLDYNGDVVIVELKRDKTPREVIAQVLDYASWVKDLSNEKISEIANRYLGDRGPLEKAFKERFGEELPEILNEHHKMIIVASEIDSSTERIIEYLSNTYGVGINAATFHYFRNDKGKEFLARVFLIEPSQIEYRTQTKSISKRKPPLTYEELEEIAESNGVGEFYKLLVSGLMPLFDQKGTTRSTIAFIGIVKESRLTIFSIIPGDSDPQQGLRFQVYIDRLAEYLHAKTEDIMQILPPNCKEYEPWVSVNLL</sequence>
<dbReference type="Proteomes" id="UP001461341">
    <property type="component" value="Chromosome"/>
</dbReference>
<keyword evidence="2" id="KW-0378">Hydrolase</keyword>
<evidence type="ECO:0000313" key="2">
    <source>
        <dbReference type="EMBL" id="WZL75124.1"/>
    </source>
</evidence>
<dbReference type="Gene3D" id="3.40.1350.10">
    <property type="match status" value="1"/>
</dbReference>
<dbReference type="InterPro" id="IPR048301">
    <property type="entry name" value="NucS_C"/>
</dbReference>
<keyword evidence="3" id="KW-1185">Reference proteome</keyword>
<reference evidence="2 3" key="1">
    <citation type="submission" date="2023-03" db="EMBL/GenBank/DDBJ databases">
        <title>Novel Species.</title>
        <authorList>
            <person name="Ma S."/>
        </authorList>
    </citation>
    <scope>NUCLEOTIDE SEQUENCE [LARGE SCALE GENOMIC DNA]</scope>
    <source>
        <strain evidence="2 3">B11</strain>
    </source>
</reference>
<keyword evidence="2" id="KW-0255">Endonuclease</keyword>
<dbReference type="Pfam" id="PF01939">
    <property type="entry name" value="NucS_C"/>
    <property type="match status" value="1"/>
</dbReference>
<proteinExistence type="predicted"/>
<dbReference type="InterPro" id="IPR011856">
    <property type="entry name" value="tRNA_endonuc-like_dom_sf"/>
</dbReference>
<keyword evidence="2" id="KW-0540">Nuclease</keyword>
<name>A0ABZ2YBJ8_9BACT</name>
<protein>
    <submittedName>
        <fullName evidence="2">Endonuclease NucS</fullName>
    </submittedName>
</protein>
<dbReference type="RefSeq" id="WP_369017270.1">
    <property type="nucleotide sequence ID" value="NZ_CP121689.1"/>
</dbReference>
<feature type="domain" description="Endonuclease NucS C-terminal" evidence="1">
    <location>
        <begin position="27"/>
        <end position="98"/>
    </location>
</feature>
<accession>A0ABZ2YBJ8</accession>
<evidence type="ECO:0000313" key="3">
    <source>
        <dbReference type="Proteomes" id="UP001461341"/>
    </source>
</evidence>
<dbReference type="GO" id="GO:0004519">
    <property type="term" value="F:endonuclease activity"/>
    <property type="evidence" value="ECO:0007669"/>
    <property type="project" value="UniProtKB-KW"/>
</dbReference>
<dbReference type="EMBL" id="CP121689">
    <property type="protein sequence ID" value="WZL75124.1"/>
    <property type="molecule type" value="Genomic_DNA"/>
</dbReference>
<gene>
    <name evidence="2" type="ORF">QBE54_05850</name>
</gene>
<evidence type="ECO:0000259" key="1">
    <source>
        <dbReference type="Pfam" id="PF01939"/>
    </source>
</evidence>